<dbReference type="Gene3D" id="3.30.1050.10">
    <property type="entry name" value="SCP2 sterol-binding domain"/>
    <property type="match status" value="1"/>
</dbReference>
<reference evidence="3 4" key="1">
    <citation type="submission" date="2020-08" db="EMBL/GenBank/DDBJ databases">
        <title>Streptomyces sp. PSKA01 genome sequencing and assembly.</title>
        <authorList>
            <person name="Mandal S."/>
            <person name="Maiti P.K."/>
            <person name="Das P."/>
        </authorList>
    </citation>
    <scope>NUCLEOTIDE SEQUENCE [LARGE SCALE GENOMIC DNA]</scope>
    <source>
        <strain evidence="3 4">PSKA01</strain>
    </source>
</reference>
<evidence type="ECO:0000313" key="4">
    <source>
        <dbReference type="Proteomes" id="UP000584670"/>
    </source>
</evidence>
<protein>
    <submittedName>
        <fullName evidence="3">SCP2 sterol-binding domain-containing protein</fullName>
    </submittedName>
</protein>
<sequence length="65" mass="6901">MRRADATITISPETFLRVTGQDLTLAEAIKSGAASASGDSEALRSLRNLFRLPPPRARKADGTSS</sequence>
<dbReference type="AlphaFoldDB" id="A0A7X1JBM1"/>
<feature type="region of interest" description="Disordered" evidence="1">
    <location>
        <begin position="46"/>
        <end position="65"/>
    </location>
</feature>
<comment type="caution">
    <text evidence="3">The sequence shown here is derived from an EMBL/GenBank/DDBJ whole genome shotgun (WGS) entry which is preliminary data.</text>
</comment>
<name>A0A7X1JBM1_9ACTN</name>
<dbReference type="SUPFAM" id="SSF55718">
    <property type="entry name" value="SCP-like"/>
    <property type="match status" value="1"/>
</dbReference>
<feature type="domain" description="SCP2" evidence="2">
    <location>
        <begin position="3"/>
        <end position="51"/>
    </location>
</feature>
<evidence type="ECO:0000313" key="3">
    <source>
        <dbReference type="EMBL" id="MBC2907234.1"/>
    </source>
</evidence>
<gene>
    <name evidence="3" type="ORF">H4N64_38120</name>
</gene>
<dbReference type="EMBL" id="JACMSF010000070">
    <property type="protein sequence ID" value="MBC2907234.1"/>
    <property type="molecule type" value="Genomic_DNA"/>
</dbReference>
<dbReference type="InterPro" id="IPR003033">
    <property type="entry name" value="SCP2_sterol-bd_dom"/>
</dbReference>
<evidence type="ECO:0000259" key="2">
    <source>
        <dbReference type="Pfam" id="PF02036"/>
    </source>
</evidence>
<proteinExistence type="predicted"/>
<dbReference type="Pfam" id="PF02036">
    <property type="entry name" value="SCP2"/>
    <property type="match status" value="1"/>
</dbReference>
<keyword evidence="4" id="KW-1185">Reference proteome</keyword>
<dbReference type="RefSeq" id="WP_186287191.1">
    <property type="nucleotide sequence ID" value="NZ_JACMSF010000070.1"/>
</dbReference>
<dbReference type="Proteomes" id="UP000584670">
    <property type="component" value="Unassembled WGS sequence"/>
</dbReference>
<organism evidence="3 4">
    <name type="scientific">Streptomyces cupreus</name>
    <dbReference type="NCBI Taxonomy" id="2759956"/>
    <lineage>
        <taxon>Bacteria</taxon>
        <taxon>Bacillati</taxon>
        <taxon>Actinomycetota</taxon>
        <taxon>Actinomycetes</taxon>
        <taxon>Kitasatosporales</taxon>
        <taxon>Streptomycetaceae</taxon>
        <taxon>Streptomyces</taxon>
    </lineage>
</organism>
<evidence type="ECO:0000256" key="1">
    <source>
        <dbReference type="SAM" id="MobiDB-lite"/>
    </source>
</evidence>
<dbReference type="InterPro" id="IPR036527">
    <property type="entry name" value="SCP2_sterol-bd_dom_sf"/>
</dbReference>
<accession>A0A7X1JBM1</accession>